<keyword evidence="1" id="KW-0812">Transmembrane</keyword>
<gene>
    <name evidence="2" type="ORF">GCM10008917_28060</name>
</gene>
<keyword evidence="1" id="KW-0472">Membrane</keyword>
<comment type="caution">
    <text evidence="2">The sequence shown here is derived from an EMBL/GenBank/DDBJ whole genome shotgun (WGS) entry which is preliminary data.</text>
</comment>
<dbReference type="Proteomes" id="UP001400965">
    <property type="component" value="Unassembled WGS sequence"/>
</dbReference>
<dbReference type="RefSeq" id="WP_346047083.1">
    <property type="nucleotide sequence ID" value="NZ_BAAACP010000032.1"/>
</dbReference>
<accession>A0ABN1MAZ2</accession>
<evidence type="ECO:0000313" key="2">
    <source>
        <dbReference type="EMBL" id="GAA0866529.1"/>
    </source>
</evidence>
<name>A0ABN1MAZ2_9FIRM</name>
<evidence type="ECO:0008006" key="4">
    <source>
        <dbReference type="Google" id="ProtNLM"/>
    </source>
</evidence>
<protein>
    <recommendedName>
        <fullName evidence="4">PepSY domain-containing protein</fullName>
    </recommendedName>
</protein>
<dbReference type="EMBL" id="BAAACP010000032">
    <property type="protein sequence ID" value="GAA0866529.1"/>
    <property type="molecule type" value="Genomic_DNA"/>
</dbReference>
<reference evidence="2 3" key="1">
    <citation type="journal article" date="2019" name="Int. J. Syst. Evol. Microbiol.">
        <title>The Global Catalogue of Microorganisms (GCM) 10K type strain sequencing project: providing services to taxonomists for standard genome sequencing and annotation.</title>
        <authorList>
            <consortium name="The Broad Institute Genomics Platform"/>
            <consortium name="The Broad Institute Genome Sequencing Center for Infectious Disease"/>
            <person name="Wu L."/>
            <person name="Ma J."/>
        </authorList>
    </citation>
    <scope>NUCLEOTIDE SEQUENCE [LARGE SCALE GENOMIC DNA]</scope>
    <source>
        <strain evidence="2 3">JCM 6486</strain>
    </source>
</reference>
<evidence type="ECO:0000313" key="3">
    <source>
        <dbReference type="Proteomes" id="UP001400965"/>
    </source>
</evidence>
<keyword evidence="3" id="KW-1185">Reference proteome</keyword>
<keyword evidence="1" id="KW-1133">Transmembrane helix</keyword>
<proteinExistence type="predicted"/>
<sequence length="119" mass="14022">MKKKYLIILLIFIVLALIIFYINKNKEHEIKKHEDTKYTKNIEPISKETALKVLKSQYGNRVVNTKEDIKQVGDEYVVDVRVRLDEHEDESLEEDNHVHEQSMGKHQINIFTGELTKSN</sequence>
<evidence type="ECO:0000256" key="1">
    <source>
        <dbReference type="SAM" id="Phobius"/>
    </source>
</evidence>
<organism evidence="2 3">
    <name type="scientific">Paraclostridium tenue</name>
    <dbReference type="NCBI Taxonomy" id="1737"/>
    <lineage>
        <taxon>Bacteria</taxon>
        <taxon>Bacillati</taxon>
        <taxon>Bacillota</taxon>
        <taxon>Clostridia</taxon>
        <taxon>Peptostreptococcales</taxon>
        <taxon>Peptostreptococcaceae</taxon>
        <taxon>Paraclostridium</taxon>
    </lineage>
</organism>
<feature type="transmembrane region" description="Helical" evidence="1">
    <location>
        <begin position="6"/>
        <end position="23"/>
    </location>
</feature>